<reference evidence="1" key="1">
    <citation type="submission" date="2020-08" db="EMBL/GenBank/DDBJ databases">
        <title>Multicomponent nature underlies the extraordinary mechanical properties of spider dragline silk.</title>
        <authorList>
            <person name="Kono N."/>
            <person name="Nakamura H."/>
            <person name="Mori M."/>
            <person name="Yoshida Y."/>
            <person name="Ohtoshi R."/>
            <person name="Malay A.D."/>
            <person name="Moran D.A.P."/>
            <person name="Tomita M."/>
            <person name="Numata K."/>
            <person name="Arakawa K."/>
        </authorList>
    </citation>
    <scope>NUCLEOTIDE SEQUENCE</scope>
</reference>
<name>A0A8X6S2P0_TRICX</name>
<comment type="caution">
    <text evidence="1">The sequence shown here is derived from an EMBL/GenBank/DDBJ whole genome shotgun (WGS) entry which is preliminary data.</text>
</comment>
<dbReference type="EMBL" id="BMAU01021259">
    <property type="protein sequence ID" value="GFY06377.1"/>
    <property type="molecule type" value="Genomic_DNA"/>
</dbReference>
<accession>A0A8X6S2P0</accession>
<dbReference type="AlphaFoldDB" id="A0A8X6S2P0"/>
<gene>
    <name evidence="1" type="ORF">TNCV_3651641</name>
</gene>
<evidence type="ECO:0000313" key="2">
    <source>
        <dbReference type="Proteomes" id="UP000887159"/>
    </source>
</evidence>
<dbReference type="Proteomes" id="UP000887159">
    <property type="component" value="Unassembled WGS sequence"/>
</dbReference>
<sequence length="146" mass="16243">MNVTVDGYDGRGVTQCYSCNRFYHTAENFYITPRCLKCGEAHQTRDCQIERVEYPYCINCETYGPMANNSGCPKFPKPRKGTQENTNTYTNTVNSIVRPGTSYSLATSTSNSTNTQQMAPHVKGTPAALVMNQANQYNLPTSPPYS</sequence>
<evidence type="ECO:0000313" key="1">
    <source>
        <dbReference type="EMBL" id="GFY06377.1"/>
    </source>
</evidence>
<proteinExistence type="predicted"/>
<keyword evidence="2" id="KW-1185">Reference proteome</keyword>
<organism evidence="1 2">
    <name type="scientific">Trichonephila clavipes</name>
    <name type="common">Golden silk orbweaver</name>
    <name type="synonym">Nephila clavipes</name>
    <dbReference type="NCBI Taxonomy" id="2585209"/>
    <lineage>
        <taxon>Eukaryota</taxon>
        <taxon>Metazoa</taxon>
        <taxon>Ecdysozoa</taxon>
        <taxon>Arthropoda</taxon>
        <taxon>Chelicerata</taxon>
        <taxon>Arachnida</taxon>
        <taxon>Araneae</taxon>
        <taxon>Araneomorphae</taxon>
        <taxon>Entelegynae</taxon>
        <taxon>Araneoidea</taxon>
        <taxon>Nephilidae</taxon>
        <taxon>Trichonephila</taxon>
    </lineage>
</organism>
<protein>
    <submittedName>
        <fullName evidence="1">Uncharacterized protein</fullName>
    </submittedName>
</protein>